<keyword evidence="3" id="KW-0946">Virion</keyword>
<evidence type="ECO:0000256" key="3">
    <source>
        <dbReference type="ARBA" id="ARBA00022844"/>
    </source>
</evidence>
<accession>A0A8S5L430</accession>
<dbReference type="Proteomes" id="UP000682056">
    <property type="component" value="Segment"/>
</dbReference>
<evidence type="ECO:0000256" key="2">
    <source>
        <dbReference type="ARBA" id="ARBA00022561"/>
    </source>
</evidence>
<dbReference type="InterPro" id="IPR015954">
    <property type="entry name" value="Phage_RNA-type_capsid"/>
</dbReference>
<gene>
    <name evidence="4" type="primary">SRR5466727_3_4</name>
</gene>
<protein>
    <submittedName>
        <fullName evidence="4">Coat protein</fullName>
    </submittedName>
</protein>
<dbReference type="RefSeq" id="YP_010769216.1">
    <property type="nucleotide sequence ID" value="NC_073910.1"/>
</dbReference>
<organism evidence="4 5">
    <name type="scientific">ssRNA phage SRR5466727_3</name>
    <dbReference type="NCBI Taxonomy" id="2786432"/>
    <lineage>
        <taxon>Viruses</taxon>
        <taxon>Riboviria</taxon>
        <taxon>Orthornavirae</taxon>
        <taxon>Lenarviricota</taxon>
        <taxon>Leviviricetes</taxon>
        <taxon>Norzivirales</taxon>
        <taxon>Fiersviridae</taxon>
        <taxon>Chahsmivirus</taxon>
        <taxon>Chahsmivirus limivivens</taxon>
    </lineage>
</organism>
<proteinExistence type="predicted"/>
<dbReference type="SUPFAM" id="SSF55405">
    <property type="entry name" value="RNA bacteriophage capsid protein"/>
    <property type="match status" value="1"/>
</dbReference>
<keyword evidence="2 4" id="KW-0167">Capsid protein</keyword>
<evidence type="ECO:0000313" key="5">
    <source>
        <dbReference type="Proteomes" id="UP000682056"/>
    </source>
</evidence>
<dbReference type="GO" id="GO:0019028">
    <property type="term" value="C:viral capsid"/>
    <property type="evidence" value="ECO:0007669"/>
    <property type="project" value="UniProtKB-KW"/>
</dbReference>
<dbReference type="KEGG" id="vg:80398167"/>
<reference evidence="4" key="1">
    <citation type="submission" date="2020-09" db="EMBL/GenBank/DDBJ databases">
        <title>Leviviricetes taxonomy.</title>
        <authorList>
            <person name="Stockdale S.R."/>
            <person name="Callanan J."/>
            <person name="Adriaenssens E.M."/>
            <person name="Kuhn J.H."/>
            <person name="Rumnieks J."/>
            <person name="Shkoporov A."/>
            <person name="Draper L.A."/>
            <person name="Ross P."/>
            <person name="Hill C."/>
        </authorList>
    </citation>
    <scope>NUCLEOTIDE SEQUENCE</scope>
</reference>
<evidence type="ECO:0000313" key="4">
    <source>
        <dbReference type="EMBL" id="DAD52448.1"/>
    </source>
</evidence>
<evidence type="ECO:0000256" key="1">
    <source>
        <dbReference type="ARBA" id="ARBA00004328"/>
    </source>
</evidence>
<comment type="subcellular location">
    <subcellularLocation>
        <location evidence="1">Virion</location>
    </subcellularLocation>
</comment>
<sequence>MAIRGNITLTDAATTPVNHVYSPVMQKGDVLFWKDRTATTVPIGQNSLTLMQRVPSKQAKTYKFVWKLDCPILEQTSASTTTGIQPAPTLAYNNFAVIDIVLSERATLQERKDLLSQLRDLIDEAIVTSQSHDLEVIF</sequence>
<name>A0A8S5L430_9VIRU</name>
<dbReference type="Gene3D" id="3.30.380.10">
    <property type="entry name" value="MS2 Viral Coat Protein"/>
    <property type="match status" value="1"/>
</dbReference>
<keyword evidence="5" id="KW-1185">Reference proteome</keyword>
<dbReference type="EMBL" id="BK014106">
    <property type="protein sequence ID" value="DAD52448.1"/>
    <property type="molecule type" value="Genomic_RNA"/>
</dbReference>
<dbReference type="GeneID" id="80398167"/>